<dbReference type="AlphaFoldDB" id="A0A1G6HD66"/>
<evidence type="ECO:0000256" key="4">
    <source>
        <dbReference type="ARBA" id="ARBA00022746"/>
    </source>
</evidence>
<dbReference type="Proteomes" id="UP000183203">
    <property type="component" value="Unassembled WGS sequence"/>
</dbReference>
<dbReference type="OrthoDB" id="4774157at2"/>
<dbReference type="NCBIfam" id="TIGR03462">
    <property type="entry name" value="CarR_dom_SF"/>
    <property type="match status" value="1"/>
</dbReference>
<dbReference type="GO" id="GO:0016872">
    <property type="term" value="F:intramolecular lyase activity"/>
    <property type="evidence" value="ECO:0007669"/>
    <property type="project" value="InterPro"/>
</dbReference>
<dbReference type="InterPro" id="IPR017825">
    <property type="entry name" value="Lycopene_cyclase_dom"/>
</dbReference>
<proteinExistence type="predicted"/>
<keyword evidence="3 9" id="KW-0812">Transmembrane</keyword>
<dbReference type="GO" id="GO:0016020">
    <property type="term" value="C:membrane"/>
    <property type="evidence" value="ECO:0007669"/>
    <property type="project" value="UniProtKB-SubCell"/>
</dbReference>
<comment type="subcellular location">
    <subcellularLocation>
        <location evidence="1">Membrane</location>
        <topology evidence="1">Multi-pass membrane protein</topology>
    </subcellularLocation>
</comment>
<dbReference type="GO" id="GO:0045436">
    <property type="term" value="F:lycopene beta cyclase activity"/>
    <property type="evidence" value="ECO:0007669"/>
    <property type="project" value="UniProtKB-ARBA"/>
</dbReference>
<feature type="transmembrane region" description="Helical" evidence="9">
    <location>
        <begin position="79"/>
        <end position="97"/>
    </location>
</feature>
<keyword evidence="7" id="KW-0413">Isomerase</keyword>
<evidence type="ECO:0000256" key="3">
    <source>
        <dbReference type="ARBA" id="ARBA00022692"/>
    </source>
</evidence>
<gene>
    <name evidence="10" type="ORF">SAMN05216418_1051</name>
</gene>
<evidence type="ECO:0000256" key="9">
    <source>
        <dbReference type="SAM" id="Phobius"/>
    </source>
</evidence>
<dbReference type="RefSeq" id="WP_139168012.1">
    <property type="nucleotide sequence ID" value="NZ_FMYG01000002.1"/>
</dbReference>
<protein>
    <submittedName>
        <fullName evidence="10">Lycopene cyclase domain-containing protein</fullName>
    </submittedName>
</protein>
<feature type="transmembrane region" description="Helical" evidence="9">
    <location>
        <begin position="35"/>
        <end position="59"/>
    </location>
</feature>
<feature type="transmembrane region" description="Helical" evidence="9">
    <location>
        <begin position="6"/>
        <end position="23"/>
    </location>
</feature>
<evidence type="ECO:0000256" key="2">
    <source>
        <dbReference type="ARBA" id="ARBA00004829"/>
    </source>
</evidence>
<evidence type="ECO:0000256" key="7">
    <source>
        <dbReference type="ARBA" id="ARBA00023235"/>
    </source>
</evidence>
<reference evidence="10 11" key="1">
    <citation type="submission" date="2016-09" db="EMBL/GenBank/DDBJ databases">
        <authorList>
            <person name="Capua I."/>
            <person name="De Benedictis P."/>
            <person name="Joannis T."/>
            <person name="Lombin L.H."/>
            <person name="Cattoli G."/>
        </authorList>
    </citation>
    <scope>NUCLEOTIDE SEQUENCE [LARGE SCALE GENOMIC DNA]</scope>
    <source>
        <strain evidence="10 11">NIO-1002</strain>
    </source>
</reference>
<name>A0A1G6HD66_9MICO</name>
<evidence type="ECO:0000256" key="8">
    <source>
        <dbReference type="SAM" id="MobiDB-lite"/>
    </source>
</evidence>
<comment type="pathway">
    <text evidence="2">Carotenoid biosynthesis.</text>
</comment>
<feature type="region of interest" description="Disordered" evidence="8">
    <location>
        <begin position="101"/>
        <end position="150"/>
    </location>
</feature>
<keyword evidence="6 9" id="KW-0472">Membrane</keyword>
<sequence length="150" mass="15698">MPGLYLGAILFSMVGMMLIDGKYSLALRVAPWRTALTVVVGTVFFLAWDLVGIVTGVFVKGESPLFVGIVLAPHLPLEEVFFLLFLSYLAVVMFAVFERRSRARSRNADAAGSGAAGRTGSADAGPSASDAAGRTGSRAARRSGSEGRGA</sequence>
<evidence type="ECO:0000256" key="6">
    <source>
        <dbReference type="ARBA" id="ARBA00023136"/>
    </source>
</evidence>
<dbReference type="EMBL" id="FMYG01000002">
    <property type="protein sequence ID" value="SDB92028.1"/>
    <property type="molecule type" value="Genomic_DNA"/>
</dbReference>
<evidence type="ECO:0000256" key="5">
    <source>
        <dbReference type="ARBA" id="ARBA00022989"/>
    </source>
</evidence>
<keyword evidence="5 9" id="KW-1133">Transmembrane helix</keyword>
<dbReference type="GO" id="GO:0016117">
    <property type="term" value="P:carotenoid biosynthetic process"/>
    <property type="evidence" value="ECO:0007669"/>
    <property type="project" value="UniProtKB-KW"/>
</dbReference>
<accession>A0A1G6HD66</accession>
<feature type="compositionally biased region" description="Low complexity" evidence="8">
    <location>
        <begin position="108"/>
        <end position="138"/>
    </location>
</feature>
<evidence type="ECO:0000256" key="1">
    <source>
        <dbReference type="ARBA" id="ARBA00004141"/>
    </source>
</evidence>
<organism evidence="10 11">
    <name type="scientific">Microbacterium enclense</name>
    <dbReference type="NCBI Taxonomy" id="993073"/>
    <lineage>
        <taxon>Bacteria</taxon>
        <taxon>Bacillati</taxon>
        <taxon>Actinomycetota</taxon>
        <taxon>Actinomycetes</taxon>
        <taxon>Micrococcales</taxon>
        <taxon>Microbacteriaceae</taxon>
        <taxon>Microbacterium</taxon>
    </lineage>
</organism>
<evidence type="ECO:0000313" key="10">
    <source>
        <dbReference type="EMBL" id="SDB92028.1"/>
    </source>
</evidence>
<evidence type="ECO:0000313" key="11">
    <source>
        <dbReference type="Proteomes" id="UP000183203"/>
    </source>
</evidence>
<keyword evidence="4" id="KW-0125">Carotenoid biosynthesis</keyword>